<dbReference type="PIRSF" id="PIRSF002070">
    <property type="entry name" value="SSB"/>
    <property type="match status" value="1"/>
</dbReference>
<dbReference type="PANTHER" id="PTHR10302:SF0">
    <property type="entry name" value="SINGLE-STRANDED DNA-BINDING PROTEIN, MITOCHONDRIAL"/>
    <property type="match status" value="1"/>
</dbReference>
<dbReference type="CDD" id="cd04496">
    <property type="entry name" value="SSB_OBF"/>
    <property type="match status" value="1"/>
</dbReference>
<dbReference type="PANTHER" id="PTHR10302">
    <property type="entry name" value="SINGLE-STRANDED DNA-BINDING PROTEIN"/>
    <property type="match status" value="1"/>
</dbReference>
<proteinExistence type="predicted"/>
<evidence type="ECO:0000313" key="5">
    <source>
        <dbReference type="EMBL" id="CAB4194498.1"/>
    </source>
</evidence>
<keyword evidence="1 2" id="KW-0238">DNA-binding</keyword>
<dbReference type="InterPro" id="IPR000424">
    <property type="entry name" value="Primosome_PriB/ssb"/>
</dbReference>
<dbReference type="InterPro" id="IPR011344">
    <property type="entry name" value="ssDNA-bd"/>
</dbReference>
<dbReference type="PROSITE" id="PS50935">
    <property type="entry name" value="SSB"/>
    <property type="match status" value="1"/>
</dbReference>
<accession>A0A6J5RL64</accession>
<dbReference type="GO" id="GO:0003697">
    <property type="term" value="F:single-stranded DNA binding"/>
    <property type="evidence" value="ECO:0007669"/>
    <property type="project" value="InterPro"/>
</dbReference>
<evidence type="ECO:0000256" key="1">
    <source>
        <dbReference type="ARBA" id="ARBA00023125"/>
    </source>
</evidence>
<sequence>MIKVQLIGRVGSKPELRTTKAGRPVANFNVAVSAGKDANGEYVSKWYPVTCWDGRAELAVKIVEKGDLLLIEGSPEVSTWTDKKEEEHTELMVHCKFLQLLARSSKRGGDDVAPVSEVAVQDAAGLDDLPF</sequence>
<dbReference type="SUPFAM" id="SSF50249">
    <property type="entry name" value="Nucleic acid-binding proteins"/>
    <property type="match status" value="1"/>
</dbReference>
<dbReference type="InterPro" id="IPR012340">
    <property type="entry name" value="NA-bd_OB-fold"/>
</dbReference>
<evidence type="ECO:0000256" key="2">
    <source>
        <dbReference type="PIRNR" id="PIRNR002070"/>
    </source>
</evidence>
<protein>
    <recommendedName>
        <fullName evidence="2">Single-stranded DNA-binding protein</fullName>
    </recommendedName>
</protein>
<evidence type="ECO:0000313" key="3">
    <source>
        <dbReference type="EMBL" id="CAB4148807.1"/>
    </source>
</evidence>
<reference evidence="5" key="1">
    <citation type="submission" date="2020-05" db="EMBL/GenBank/DDBJ databases">
        <authorList>
            <person name="Chiriac C."/>
            <person name="Salcher M."/>
            <person name="Ghai R."/>
            <person name="Kavagutti S V."/>
        </authorList>
    </citation>
    <scope>NUCLEOTIDE SEQUENCE</scope>
</reference>
<dbReference type="NCBIfam" id="TIGR00621">
    <property type="entry name" value="ssb"/>
    <property type="match status" value="1"/>
</dbReference>
<name>A0A6J5RL64_9CAUD</name>
<dbReference type="GO" id="GO:0009295">
    <property type="term" value="C:nucleoid"/>
    <property type="evidence" value="ECO:0007669"/>
    <property type="project" value="TreeGrafter"/>
</dbReference>
<dbReference type="EMBL" id="LR797158">
    <property type="protein sequence ID" value="CAB4190672.1"/>
    <property type="molecule type" value="Genomic_DNA"/>
</dbReference>
<dbReference type="EMBL" id="LR796510">
    <property type="protein sequence ID" value="CAB4148807.1"/>
    <property type="molecule type" value="Genomic_DNA"/>
</dbReference>
<dbReference type="Gene3D" id="2.40.50.140">
    <property type="entry name" value="Nucleic acid-binding proteins"/>
    <property type="match status" value="1"/>
</dbReference>
<gene>
    <name evidence="4" type="ORF">UFOVP1191_87</name>
    <name evidence="5" type="ORF">UFOVP1252_91</name>
    <name evidence="3" type="ORF">UFOVP529_29</name>
</gene>
<organism evidence="5">
    <name type="scientific">uncultured Caudovirales phage</name>
    <dbReference type="NCBI Taxonomy" id="2100421"/>
    <lineage>
        <taxon>Viruses</taxon>
        <taxon>Duplodnaviria</taxon>
        <taxon>Heunggongvirae</taxon>
        <taxon>Uroviricota</taxon>
        <taxon>Caudoviricetes</taxon>
        <taxon>Peduoviridae</taxon>
        <taxon>Maltschvirus</taxon>
        <taxon>Maltschvirus maltsch</taxon>
    </lineage>
</organism>
<dbReference type="GO" id="GO:0006260">
    <property type="term" value="P:DNA replication"/>
    <property type="evidence" value="ECO:0007669"/>
    <property type="project" value="InterPro"/>
</dbReference>
<dbReference type="Pfam" id="PF00436">
    <property type="entry name" value="SSB"/>
    <property type="match status" value="1"/>
</dbReference>
<dbReference type="EMBL" id="LR797211">
    <property type="protein sequence ID" value="CAB4194498.1"/>
    <property type="molecule type" value="Genomic_DNA"/>
</dbReference>
<evidence type="ECO:0000313" key="4">
    <source>
        <dbReference type="EMBL" id="CAB4190672.1"/>
    </source>
</evidence>